<reference evidence="2 3" key="1">
    <citation type="journal article" date="2014" name="Genome Biol. Evol.">
        <title>The secreted proteins of Achlya hypogyna and Thraustotheca clavata identify the ancestral oomycete secretome and reveal gene acquisitions by horizontal gene transfer.</title>
        <authorList>
            <person name="Misner I."/>
            <person name="Blouin N."/>
            <person name="Leonard G."/>
            <person name="Richards T.A."/>
            <person name="Lane C.E."/>
        </authorList>
    </citation>
    <scope>NUCLEOTIDE SEQUENCE [LARGE SCALE GENOMIC DNA]</scope>
    <source>
        <strain evidence="2 3">ATCC 34112</strain>
    </source>
</reference>
<protein>
    <submittedName>
        <fullName evidence="2">Uncharacterized protein</fullName>
    </submittedName>
</protein>
<dbReference type="AlphaFoldDB" id="A0A1V9ZQ86"/>
<sequence length="144" mass="16675">MSLTPIWMRRKLNAVSTALTSMLKSPPPKTHCMTPKECDHFYGESPLETFDSPGTASDYSSDEDDEILLWEPTPQLKIHDTKMPTDYRWMYAALDQDKGTRAVVYPEELLERRHSQQEQAKDTLYTNIKIDKENQEPILEDVVL</sequence>
<evidence type="ECO:0000256" key="1">
    <source>
        <dbReference type="SAM" id="MobiDB-lite"/>
    </source>
</evidence>
<feature type="region of interest" description="Disordered" evidence="1">
    <location>
        <begin position="43"/>
        <end position="63"/>
    </location>
</feature>
<evidence type="ECO:0000313" key="2">
    <source>
        <dbReference type="EMBL" id="OQS00185.1"/>
    </source>
</evidence>
<dbReference type="Proteomes" id="UP000243217">
    <property type="component" value="Unassembled WGS sequence"/>
</dbReference>
<organism evidence="2 3">
    <name type="scientific">Thraustotheca clavata</name>
    <dbReference type="NCBI Taxonomy" id="74557"/>
    <lineage>
        <taxon>Eukaryota</taxon>
        <taxon>Sar</taxon>
        <taxon>Stramenopiles</taxon>
        <taxon>Oomycota</taxon>
        <taxon>Saprolegniomycetes</taxon>
        <taxon>Saprolegniales</taxon>
        <taxon>Achlyaceae</taxon>
        <taxon>Thraustotheca</taxon>
    </lineage>
</organism>
<gene>
    <name evidence="2" type="ORF">THRCLA_06164</name>
</gene>
<comment type="caution">
    <text evidence="2">The sequence shown here is derived from an EMBL/GenBank/DDBJ whole genome shotgun (WGS) entry which is preliminary data.</text>
</comment>
<proteinExistence type="predicted"/>
<dbReference type="EMBL" id="JNBS01001742">
    <property type="protein sequence ID" value="OQS00185.1"/>
    <property type="molecule type" value="Genomic_DNA"/>
</dbReference>
<accession>A0A1V9ZQ86</accession>
<evidence type="ECO:0000313" key="3">
    <source>
        <dbReference type="Proteomes" id="UP000243217"/>
    </source>
</evidence>
<name>A0A1V9ZQ86_9STRA</name>
<keyword evidence="3" id="KW-1185">Reference proteome</keyword>